<dbReference type="InterPro" id="IPR007484">
    <property type="entry name" value="Peptidase_M28"/>
</dbReference>
<dbReference type="SUPFAM" id="SSF53187">
    <property type="entry name" value="Zn-dependent exopeptidases"/>
    <property type="match status" value="1"/>
</dbReference>
<keyword evidence="5" id="KW-1185">Reference proteome</keyword>
<proteinExistence type="predicted"/>
<name>A0A7I7RZX6_9MYCO</name>
<dbReference type="InterPro" id="IPR046450">
    <property type="entry name" value="PA_dom_sf"/>
</dbReference>
<dbReference type="GO" id="GO:0006508">
    <property type="term" value="P:proteolysis"/>
    <property type="evidence" value="ECO:0007669"/>
    <property type="project" value="InterPro"/>
</dbReference>
<feature type="domain" description="PA" evidence="2">
    <location>
        <begin position="129"/>
        <end position="208"/>
    </location>
</feature>
<evidence type="ECO:0000313" key="5">
    <source>
        <dbReference type="Proteomes" id="UP000467428"/>
    </source>
</evidence>
<dbReference type="SUPFAM" id="SSF52025">
    <property type="entry name" value="PA domain"/>
    <property type="match status" value="1"/>
</dbReference>
<dbReference type="AlphaFoldDB" id="A0A7I7RZX6"/>
<evidence type="ECO:0000259" key="2">
    <source>
        <dbReference type="Pfam" id="PF02225"/>
    </source>
</evidence>
<reference evidence="4 5" key="1">
    <citation type="journal article" date="2019" name="Emerg. Microbes Infect.">
        <title>Comprehensive subspecies identification of 175 nontuberculous mycobacteria species based on 7547 genomic profiles.</title>
        <authorList>
            <person name="Matsumoto Y."/>
            <person name="Kinjo T."/>
            <person name="Motooka D."/>
            <person name="Nabeya D."/>
            <person name="Jung N."/>
            <person name="Uechi K."/>
            <person name="Horii T."/>
            <person name="Iida T."/>
            <person name="Fujita J."/>
            <person name="Nakamura S."/>
        </authorList>
    </citation>
    <scope>NUCLEOTIDE SEQUENCE [LARGE SCALE GENOMIC DNA]</scope>
    <source>
        <strain evidence="4 5">JCM 18538</strain>
    </source>
</reference>
<dbReference type="Pfam" id="PF02225">
    <property type="entry name" value="PA"/>
    <property type="match status" value="1"/>
</dbReference>
<protein>
    <submittedName>
        <fullName evidence="4">Peptidase M28</fullName>
    </submittedName>
</protein>
<dbReference type="Gene3D" id="3.50.30.30">
    <property type="match status" value="1"/>
</dbReference>
<dbReference type="Gene3D" id="3.40.630.10">
    <property type="entry name" value="Zn peptidases"/>
    <property type="match status" value="1"/>
</dbReference>
<sequence>MRVAACVAVLALVLAGCTTQRVAEPPVDLAGDLADEVTVDGMYTHLERLTDVANAHDGSRADGTPGYDASIDYVAGVLRDNGFDVQTSKFERMVLASPGKPTLTVGGRGHPVDQASLLTQTPRGGLSAQTVRPRRPAGCTAADYGTATVRGALVVVDDTGCSVVDKQKTATTAGAVGVLVVSDSGRPGLFTPGYYQQLQAPVAVIGRDVDAQIRRTSAPVRLVLDARAATVTSRNVLAQTKTGDAGRVIMAGARLDSGPDSPGINDDGSGVAALLETAARLGSSPGVANAVRFAFWGAGAAGQEGSSKYVAGLGVEGVRDVALYLNVEPIGSVNAGYFTYDGDQSGQPNPQVPAASVPGGSAGIERTLAGYLNLAGKRPADQPLGRSGDYAPFMAAGVPIGGLTTGTTGRKTEVQARLWGGQAGRPFDPNTRTARDTIVNVDRDTLGITGPAVAFAIGTYAQSVEGPNGLPPRN</sequence>
<dbReference type="GO" id="GO:0008235">
    <property type="term" value="F:metalloexopeptidase activity"/>
    <property type="evidence" value="ECO:0007669"/>
    <property type="project" value="InterPro"/>
</dbReference>
<dbReference type="EMBL" id="AP022593">
    <property type="protein sequence ID" value="BBY49771.1"/>
    <property type="molecule type" value="Genomic_DNA"/>
</dbReference>
<keyword evidence="1" id="KW-0732">Signal</keyword>
<dbReference type="Proteomes" id="UP000467428">
    <property type="component" value="Chromosome"/>
</dbReference>
<feature type="domain" description="Peptidase M28" evidence="3">
    <location>
        <begin position="235"/>
        <end position="453"/>
    </location>
</feature>
<evidence type="ECO:0000259" key="3">
    <source>
        <dbReference type="Pfam" id="PF04389"/>
    </source>
</evidence>
<dbReference type="Pfam" id="PF04389">
    <property type="entry name" value="Peptidase_M28"/>
    <property type="match status" value="1"/>
</dbReference>
<dbReference type="InterPro" id="IPR003137">
    <property type="entry name" value="PA_domain"/>
</dbReference>
<evidence type="ECO:0000256" key="1">
    <source>
        <dbReference type="SAM" id="SignalP"/>
    </source>
</evidence>
<dbReference type="KEGG" id="marz:MARA_32390"/>
<dbReference type="RefSeq" id="WP_163919345.1">
    <property type="nucleotide sequence ID" value="NZ_AP022593.1"/>
</dbReference>
<feature type="chain" id="PRO_5029766923" evidence="1">
    <location>
        <begin position="24"/>
        <end position="474"/>
    </location>
</feature>
<accession>A0A7I7RZX6</accession>
<evidence type="ECO:0000313" key="4">
    <source>
        <dbReference type="EMBL" id="BBY49771.1"/>
    </source>
</evidence>
<geneLocation type="plasmid" evidence="5">
    <name>pjcm18538 dna</name>
</geneLocation>
<dbReference type="PANTHER" id="PTHR12147">
    <property type="entry name" value="METALLOPEPTIDASE M28 FAMILY MEMBER"/>
    <property type="match status" value="1"/>
</dbReference>
<organism evidence="4 5">
    <name type="scientific">Mycolicibacterium arabiense</name>
    <dbReference type="NCBI Taxonomy" id="1286181"/>
    <lineage>
        <taxon>Bacteria</taxon>
        <taxon>Bacillati</taxon>
        <taxon>Actinomycetota</taxon>
        <taxon>Actinomycetes</taxon>
        <taxon>Mycobacteriales</taxon>
        <taxon>Mycobacteriaceae</taxon>
        <taxon>Mycolicibacterium</taxon>
    </lineage>
</organism>
<dbReference type="PANTHER" id="PTHR12147:SF26">
    <property type="entry name" value="PEPTIDASE M28 DOMAIN-CONTAINING PROTEIN"/>
    <property type="match status" value="1"/>
</dbReference>
<dbReference type="InterPro" id="IPR045175">
    <property type="entry name" value="M28_fam"/>
</dbReference>
<gene>
    <name evidence="4" type="ORF">MARA_32390</name>
</gene>
<dbReference type="PROSITE" id="PS51257">
    <property type="entry name" value="PROKAR_LIPOPROTEIN"/>
    <property type="match status" value="1"/>
</dbReference>
<feature type="signal peptide" evidence="1">
    <location>
        <begin position="1"/>
        <end position="23"/>
    </location>
</feature>